<dbReference type="PANTHER" id="PTHR33021">
    <property type="entry name" value="BLUE COPPER PROTEIN"/>
    <property type="match status" value="1"/>
</dbReference>
<feature type="signal peptide" evidence="2">
    <location>
        <begin position="1"/>
        <end position="25"/>
    </location>
</feature>
<feature type="chain" id="PRO_5040154588" description="Phytocyanin domain-containing protein" evidence="2">
    <location>
        <begin position="26"/>
        <end position="165"/>
    </location>
</feature>
<dbReference type="Proteomes" id="UP001141806">
    <property type="component" value="Unassembled WGS sequence"/>
</dbReference>
<sequence length="165" mass="17697">MDTKVVWKMAAVMVIAALQLHCAHGLFTRAPTPWGGPFLQMAPATYTAWATNKTFLVGDTLQFNLVTGKHTVVTLSKIEQFDSCTSNYYFICTFPRHCNNGQKLSVNVTDLATPSILSPPSSPSSMTCSTPSSPSSTSSAPSSTVGVMGFFVTCLLSITIVAFFL</sequence>
<keyword evidence="1" id="KW-0812">Transmembrane</keyword>
<dbReference type="Gene3D" id="2.60.40.420">
    <property type="entry name" value="Cupredoxins - blue copper proteins"/>
    <property type="match status" value="2"/>
</dbReference>
<dbReference type="InterPro" id="IPR039391">
    <property type="entry name" value="Phytocyanin-like"/>
</dbReference>
<evidence type="ECO:0000259" key="3">
    <source>
        <dbReference type="Pfam" id="PF02298"/>
    </source>
</evidence>
<reference evidence="4" key="1">
    <citation type="journal article" date="2023" name="Plant J.">
        <title>The genome of the king protea, Protea cynaroides.</title>
        <authorList>
            <person name="Chang J."/>
            <person name="Duong T.A."/>
            <person name="Schoeman C."/>
            <person name="Ma X."/>
            <person name="Roodt D."/>
            <person name="Barker N."/>
            <person name="Li Z."/>
            <person name="Van de Peer Y."/>
            <person name="Mizrachi E."/>
        </authorList>
    </citation>
    <scope>NUCLEOTIDE SEQUENCE</scope>
    <source>
        <tissue evidence="4">Young leaves</tissue>
    </source>
</reference>
<name>A0A9Q0K0R3_9MAGN</name>
<dbReference type="GO" id="GO:0005886">
    <property type="term" value="C:plasma membrane"/>
    <property type="evidence" value="ECO:0007669"/>
    <property type="project" value="TreeGrafter"/>
</dbReference>
<accession>A0A9Q0K0R3</accession>
<dbReference type="EMBL" id="JAMYWD010000010">
    <property type="protein sequence ID" value="KAJ4958876.1"/>
    <property type="molecule type" value="Genomic_DNA"/>
</dbReference>
<dbReference type="SUPFAM" id="SSF49503">
    <property type="entry name" value="Cupredoxins"/>
    <property type="match status" value="1"/>
</dbReference>
<keyword evidence="1" id="KW-0472">Membrane</keyword>
<organism evidence="4 5">
    <name type="scientific">Protea cynaroides</name>
    <dbReference type="NCBI Taxonomy" id="273540"/>
    <lineage>
        <taxon>Eukaryota</taxon>
        <taxon>Viridiplantae</taxon>
        <taxon>Streptophyta</taxon>
        <taxon>Embryophyta</taxon>
        <taxon>Tracheophyta</taxon>
        <taxon>Spermatophyta</taxon>
        <taxon>Magnoliopsida</taxon>
        <taxon>Proteales</taxon>
        <taxon>Proteaceae</taxon>
        <taxon>Protea</taxon>
    </lineage>
</organism>
<dbReference type="GO" id="GO:0009055">
    <property type="term" value="F:electron transfer activity"/>
    <property type="evidence" value="ECO:0007669"/>
    <property type="project" value="InterPro"/>
</dbReference>
<dbReference type="AlphaFoldDB" id="A0A9Q0K0R3"/>
<dbReference type="Pfam" id="PF02298">
    <property type="entry name" value="Cu_bind_like"/>
    <property type="match status" value="1"/>
</dbReference>
<gene>
    <name evidence="4" type="ORF">NE237_025987</name>
</gene>
<feature type="domain" description="Phytocyanin" evidence="3">
    <location>
        <begin position="44"/>
        <end position="86"/>
    </location>
</feature>
<evidence type="ECO:0000256" key="1">
    <source>
        <dbReference type="SAM" id="Phobius"/>
    </source>
</evidence>
<evidence type="ECO:0000256" key="2">
    <source>
        <dbReference type="SAM" id="SignalP"/>
    </source>
</evidence>
<dbReference type="PANTHER" id="PTHR33021:SF496">
    <property type="entry name" value="OS08G0482700 PROTEIN"/>
    <property type="match status" value="1"/>
</dbReference>
<comment type="caution">
    <text evidence="4">The sequence shown here is derived from an EMBL/GenBank/DDBJ whole genome shotgun (WGS) entry which is preliminary data.</text>
</comment>
<keyword evidence="2" id="KW-0732">Signal</keyword>
<dbReference type="InterPro" id="IPR003245">
    <property type="entry name" value="Phytocyanin_dom"/>
</dbReference>
<evidence type="ECO:0000313" key="4">
    <source>
        <dbReference type="EMBL" id="KAJ4958876.1"/>
    </source>
</evidence>
<protein>
    <recommendedName>
        <fullName evidence="3">Phytocyanin domain-containing protein</fullName>
    </recommendedName>
</protein>
<proteinExistence type="predicted"/>
<dbReference type="OrthoDB" id="2015260at2759"/>
<evidence type="ECO:0000313" key="5">
    <source>
        <dbReference type="Proteomes" id="UP001141806"/>
    </source>
</evidence>
<feature type="transmembrane region" description="Helical" evidence="1">
    <location>
        <begin position="145"/>
        <end position="164"/>
    </location>
</feature>
<keyword evidence="5" id="KW-1185">Reference proteome</keyword>
<dbReference type="InterPro" id="IPR008972">
    <property type="entry name" value="Cupredoxin"/>
</dbReference>
<keyword evidence="1" id="KW-1133">Transmembrane helix</keyword>